<evidence type="ECO:0000259" key="2">
    <source>
        <dbReference type="PROSITE" id="PS50172"/>
    </source>
</evidence>
<gene>
    <name evidence="3" type="ORF">VKT23_004275</name>
</gene>
<dbReference type="InterPro" id="IPR047252">
    <property type="entry name" value="TP53BP1-like"/>
</dbReference>
<feature type="compositionally biased region" description="Polar residues" evidence="1">
    <location>
        <begin position="631"/>
        <end position="649"/>
    </location>
</feature>
<dbReference type="InterPro" id="IPR001357">
    <property type="entry name" value="BRCT_dom"/>
</dbReference>
<feature type="region of interest" description="Disordered" evidence="1">
    <location>
        <begin position="1"/>
        <end position="304"/>
    </location>
</feature>
<evidence type="ECO:0000313" key="3">
    <source>
        <dbReference type="EMBL" id="KAK7467217.1"/>
    </source>
</evidence>
<feature type="compositionally biased region" description="Low complexity" evidence="1">
    <location>
        <begin position="219"/>
        <end position="228"/>
    </location>
</feature>
<evidence type="ECO:0000313" key="4">
    <source>
        <dbReference type="Proteomes" id="UP001498398"/>
    </source>
</evidence>
<feature type="compositionally biased region" description="Polar residues" evidence="1">
    <location>
        <begin position="1"/>
        <end position="13"/>
    </location>
</feature>
<organism evidence="3 4">
    <name type="scientific">Marasmiellus scandens</name>
    <dbReference type="NCBI Taxonomy" id="2682957"/>
    <lineage>
        <taxon>Eukaryota</taxon>
        <taxon>Fungi</taxon>
        <taxon>Dikarya</taxon>
        <taxon>Basidiomycota</taxon>
        <taxon>Agaricomycotina</taxon>
        <taxon>Agaricomycetes</taxon>
        <taxon>Agaricomycetidae</taxon>
        <taxon>Agaricales</taxon>
        <taxon>Marasmiineae</taxon>
        <taxon>Omphalotaceae</taxon>
        <taxon>Marasmiellus</taxon>
    </lineage>
</organism>
<name>A0ABR1JTM7_9AGAR</name>
<dbReference type="Gene3D" id="3.40.50.10190">
    <property type="entry name" value="BRCT domain"/>
    <property type="match status" value="2"/>
</dbReference>
<comment type="caution">
    <text evidence="3">The sequence shown here is derived from an EMBL/GenBank/DDBJ whole genome shotgun (WGS) entry which is preliminary data.</text>
</comment>
<dbReference type="EMBL" id="JBANRG010000004">
    <property type="protein sequence ID" value="KAK7467217.1"/>
    <property type="molecule type" value="Genomic_DNA"/>
</dbReference>
<feature type="compositionally biased region" description="Polar residues" evidence="1">
    <location>
        <begin position="247"/>
        <end position="285"/>
    </location>
</feature>
<evidence type="ECO:0000256" key="1">
    <source>
        <dbReference type="SAM" id="MobiDB-lite"/>
    </source>
</evidence>
<accession>A0ABR1JTM7</accession>
<dbReference type="PROSITE" id="PS50172">
    <property type="entry name" value="BRCT"/>
    <property type="match status" value="1"/>
</dbReference>
<dbReference type="PANTHER" id="PTHR15321:SF3">
    <property type="entry name" value="TP53-BINDING PROTEIN 1"/>
    <property type="match status" value="1"/>
</dbReference>
<feature type="compositionally biased region" description="Basic and acidic residues" evidence="1">
    <location>
        <begin position="449"/>
        <end position="459"/>
    </location>
</feature>
<dbReference type="Proteomes" id="UP001498398">
    <property type="component" value="Unassembled WGS sequence"/>
</dbReference>
<feature type="region of interest" description="Disordered" evidence="1">
    <location>
        <begin position="327"/>
        <end position="649"/>
    </location>
</feature>
<feature type="compositionally biased region" description="Basic and acidic residues" evidence="1">
    <location>
        <begin position="140"/>
        <end position="149"/>
    </location>
</feature>
<dbReference type="Gene3D" id="2.30.30.140">
    <property type="match status" value="1"/>
</dbReference>
<sequence length="1059" mass="115853">MAEGNGNSDSQASLVLANLKDRREPSKLSSGSESHNSHVTCTDSTFSQRNTLAIARHGLATQTETQLNDPDEGSQKENINSPRAPSDLKTQNDSLPPKGSRSPAPNATKLKGNAVAFQSPSRQKPTANMNNNRPPLAASRTKDGSESSKNRPKILAPASDQEDSSQSQNQDESQNRPEEPLAIPDEDLPDGYQSSQNDEGAQPREEYLDDFDIPVATGSTSTSQDSQDAFWNDRDNYDPKTRAQDSDPPQEQSLQDQSLIETQPAGSQFVETQPVSQMDDNNVINTADADEVPDEDWNPLLPSDPRALVNNIDKFKRARYFSVVKESAAARSAGTDANPPSDSRPVAAASSDAVLDQLLEETQLAEEVDVPRRSFPPPRVALRATGHSDSGVASDTLDIVPDSEPARGSPAKTPSLQQPPVASTSRSSPKKRKRPLLEDEEVVPDSTEAEPHSDFKGIGEEEDEDDIPLATIIGNREKKRADETVNSLEQMPPPPPPPGRSTRSKDKQKASTPATVRGSARSKKTVGDSNASTPAPSIPEETPVKTGSSSKAKAKGKKKTPAAKPVKDTPAPKRRRLSGNQGASGSKTRATSELSSVPDTATEIAPEDAMDIDQPGGSSVGRSTRKRSTVRAASSTRTPGPATRSTTSDTLQPVERIRVFALWKQDAHYYAGTISAQNTKTETYTVEFDDNTIKHDISIEDMRVLDLRPGDNIVYGKGIIGTVDRVVNPHVFISTSGKKKAHKVLLQQVLISSKTINSEWADRRLTKEMVELVEDEATGEQEPRDELAKEVPVPGDHFLNGCGIIATFSAGLPQDEREKNISRLRSILARHGGQLVGDWHNVLTLEGKVGPKNAYWYIEKKGVCLREGKDFKRLFLMADELSQKTKFLFALAMGVPCLELQWLFEDEKAKGDSKIHEWNRHLLAQGYSDYLNARISQAIDLDWGNSPCHLKEIMENRVPPKLFSGMSILCIGREIESDIRNLQRVCSIPHIVLGMGANRVEFAMAWKSASKEKLKCDYIIFGLDAPLEVTEKAPDCKVVTWKWVKQCLITGRMLPLPAP</sequence>
<feature type="compositionally biased region" description="Basic residues" evidence="1">
    <location>
        <begin position="552"/>
        <end position="561"/>
    </location>
</feature>
<feature type="compositionally biased region" description="Polar residues" evidence="1">
    <location>
        <begin position="116"/>
        <end position="133"/>
    </location>
</feature>
<reference evidence="3 4" key="1">
    <citation type="submission" date="2024-01" db="EMBL/GenBank/DDBJ databases">
        <title>A draft genome for the cacao thread blight pathogen Marasmiellus scandens.</title>
        <authorList>
            <person name="Baruah I.K."/>
            <person name="Leung J."/>
            <person name="Bukari Y."/>
            <person name="Amoako-Attah I."/>
            <person name="Meinhardt L.W."/>
            <person name="Bailey B.A."/>
            <person name="Cohen S.P."/>
        </authorList>
    </citation>
    <scope>NUCLEOTIDE SEQUENCE [LARGE SCALE GENOMIC DNA]</scope>
    <source>
        <strain evidence="3 4">GH-19</strain>
    </source>
</reference>
<dbReference type="Pfam" id="PF18115">
    <property type="entry name" value="Tudor_3"/>
    <property type="match status" value="1"/>
</dbReference>
<dbReference type="InterPro" id="IPR041297">
    <property type="entry name" value="Crb2_Tudor"/>
</dbReference>
<dbReference type="InterPro" id="IPR036420">
    <property type="entry name" value="BRCT_dom_sf"/>
</dbReference>
<dbReference type="InterPro" id="IPR047250">
    <property type="entry name" value="BRCT_p53bp1-like_rpt2"/>
</dbReference>
<feature type="compositionally biased region" description="Polar residues" evidence="1">
    <location>
        <begin position="412"/>
        <end position="424"/>
    </location>
</feature>
<protein>
    <recommendedName>
        <fullName evidence="2">BRCT domain-containing protein</fullName>
    </recommendedName>
</protein>
<feature type="domain" description="BRCT" evidence="2">
    <location>
        <begin position="958"/>
        <end position="1059"/>
    </location>
</feature>
<dbReference type="PANTHER" id="PTHR15321">
    <property type="entry name" value="TUMOR SUPPRESSOR P53-BINDING PROTEIN 1"/>
    <property type="match status" value="1"/>
</dbReference>
<feature type="compositionally biased region" description="Polar residues" evidence="1">
    <location>
        <begin position="27"/>
        <end position="51"/>
    </location>
</feature>
<keyword evidence="4" id="KW-1185">Reference proteome</keyword>
<feature type="compositionally biased region" description="Polar residues" evidence="1">
    <location>
        <begin position="578"/>
        <end position="599"/>
    </location>
</feature>
<dbReference type="CDD" id="cd17724">
    <property type="entry name" value="BRCT_p53bp1_rpt2"/>
    <property type="match status" value="1"/>
</dbReference>
<dbReference type="SUPFAM" id="SSF52113">
    <property type="entry name" value="BRCT domain"/>
    <property type="match status" value="2"/>
</dbReference>
<feature type="compositionally biased region" description="Basic and acidic residues" evidence="1">
    <location>
        <begin position="231"/>
        <end position="245"/>
    </location>
</feature>
<feature type="compositionally biased region" description="Acidic residues" evidence="1">
    <location>
        <begin position="288"/>
        <end position="297"/>
    </location>
</feature>
<proteinExistence type="predicted"/>
<feature type="compositionally biased region" description="Polar residues" evidence="1">
    <location>
        <begin position="76"/>
        <end position="94"/>
    </location>
</feature>